<evidence type="ECO:0000256" key="1">
    <source>
        <dbReference type="SAM" id="Coils"/>
    </source>
</evidence>
<organism evidence="3">
    <name type="scientific">Noctiluca scintillans</name>
    <name type="common">Sea sparkle</name>
    <name type="synonym">Red tide dinoflagellate</name>
    <dbReference type="NCBI Taxonomy" id="2966"/>
    <lineage>
        <taxon>Eukaryota</taxon>
        <taxon>Sar</taxon>
        <taxon>Alveolata</taxon>
        <taxon>Dinophyceae</taxon>
        <taxon>Noctilucales</taxon>
        <taxon>Noctilucaceae</taxon>
        <taxon>Noctiluca</taxon>
    </lineage>
</organism>
<reference evidence="3" key="1">
    <citation type="submission" date="2021-01" db="EMBL/GenBank/DDBJ databases">
        <authorList>
            <person name="Corre E."/>
            <person name="Pelletier E."/>
            <person name="Niang G."/>
            <person name="Scheremetjew M."/>
            <person name="Finn R."/>
            <person name="Kale V."/>
            <person name="Holt S."/>
            <person name="Cochrane G."/>
            <person name="Meng A."/>
            <person name="Brown T."/>
            <person name="Cohen L."/>
        </authorList>
    </citation>
    <scope>NUCLEOTIDE SEQUENCE</scope>
</reference>
<gene>
    <name evidence="3" type="ORF">NSCI0253_LOCUS43376</name>
</gene>
<dbReference type="EMBL" id="HBFQ01061232">
    <property type="protein sequence ID" value="CAD8869020.1"/>
    <property type="molecule type" value="Transcribed_RNA"/>
</dbReference>
<feature type="compositionally biased region" description="Basic and acidic residues" evidence="2">
    <location>
        <begin position="188"/>
        <end position="200"/>
    </location>
</feature>
<sequence>MAKAVGYFKRLAQALGPDGDVEQALEASRRLANAEATRKALQESVEATSTSCPASQAVPVAVTAQAVPVVVTARPVEAEPELEEALRLSLAEDERERRRRSLEAETLAWGSKQFGEVSCSLDNDELAQACKASLLQSIEEEQLRLLQVPCSGVPSTMGASQTSSSSSLRSVEVSAEGVNRDTVSVEDPNSREKDQKQADEDVCDMVEHTLKAIMESEVIRLRVSWRRDASSDEALQAVVKAVHTGFGTRLETDGEAATQIALRYEDDDGEMCRLTALTLEDCLDISSNMVKLFVERVPLDARADRSVSLEVQDSAEVHAPHETSLSAVMSVDSGHRANKVEAAADVCKGPLCVEEASSSETASTVVTVEARHVAGEAVACDVAEDFGAVLLREEIDKEEAVVASLLVDEVPSREEVTAVPPCHDLESCDDEEAWTLVPSYTEQEVEDEKSPSEQRS</sequence>
<feature type="compositionally biased region" description="Low complexity" evidence="2">
    <location>
        <begin position="155"/>
        <end position="174"/>
    </location>
</feature>
<name>A0A7S1AY71_NOCSC</name>
<proteinExistence type="predicted"/>
<feature type="coiled-coil region" evidence="1">
    <location>
        <begin position="24"/>
        <end position="51"/>
    </location>
</feature>
<accession>A0A7S1AY71</accession>
<feature type="region of interest" description="Disordered" evidence="2">
    <location>
        <begin position="154"/>
        <end position="200"/>
    </location>
</feature>
<evidence type="ECO:0000313" key="3">
    <source>
        <dbReference type="EMBL" id="CAD8869020.1"/>
    </source>
</evidence>
<protein>
    <submittedName>
        <fullName evidence="3">Uncharacterized protein</fullName>
    </submittedName>
</protein>
<dbReference type="AlphaFoldDB" id="A0A7S1AY71"/>
<evidence type="ECO:0000256" key="2">
    <source>
        <dbReference type="SAM" id="MobiDB-lite"/>
    </source>
</evidence>
<keyword evidence="1" id="KW-0175">Coiled coil</keyword>